<dbReference type="EMBL" id="JAUTDP010000013">
    <property type="protein sequence ID" value="KAK3391518.1"/>
    <property type="molecule type" value="Genomic_DNA"/>
</dbReference>
<evidence type="ECO:0000256" key="6">
    <source>
        <dbReference type="ARBA" id="ARBA00023163"/>
    </source>
</evidence>
<dbReference type="GO" id="GO:0003855">
    <property type="term" value="F:3-dehydroquinate dehydratase activity"/>
    <property type="evidence" value="ECO:0007669"/>
    <property type="project" value="InterPro"/>
</dbReference>
<dbReference type="InterPro" id="IPR036291">
    <property type="entry name" value="NAD(P)-bd_dom_sf"/>
</dbReference>
<feature type="compositionally biased region" description="Polar residues" evidence="7">
    <location>
        <begin position="69"/>
        <end position="85"/>
    </location>
</feature>
<feature type="region of interest" description="Disordered" evidence="7">
    <location>
        <begin position="47"/>
        <end position="99"/>
    </location>
</feature>
<dbReference type="GO" id="GO:0009423">
    <property type="term" value="P:chorismate biosynthetic process"/>
    <property type="evidence" value="ECO:0007669"/>
    <property type="project" value="TreeGrafter"/>
</dbReference>
<dbReference type="InterPro" id="IPR013708">
    <property type="entry name" value="Shikimate_DH-bd_N"/>
</dbReference>
<feature type="domain" description="Shikimate dehydrogenase substrate binding N-terminal" evidence="9">
    <location>
        <begin position="574"/>
        <end position="654"/>
    </location>
</feature>
<dbReference type="PANTHER" id="PTHR21090:SF27">
    <property type="entry name" value="QUINATE REPRESSOR PROTEIN"/>
    <property type="match status" value="1"/>
</dbReference>
<organism evidence="11 12">
    <name type="scientific">Sordaria brevicollis</name>
    <dbReference type="NCBI Taxonomy" id="83679"/>
    <lineage>
        <taxon>Eukaryota</taxon>
        <taxon>Fungi</taxon>
        <taxon>Dikarya</taxon>
        <taxon>Ascomycota</taxon>
        <taxon>Pezizomycotina</taxon>
        <taxon>Sordariomycetes</taxon>
        <taxon>Sordariomycetidae</taxon>
        <taxon>Sordariales</taxon>
        <taxon>Sordariaceae</taxon>
        <taxon>Sordaria</taxon>
    </lineage>
</organism>
<feature type="compositionally biased region" description="Pro residues" evidence="7">
    <location>
        <begin position="86"/>
        <end position="96"/>
    </location>
</feature>
<evidence type="ECO:0000256" key="4">
    <source>
        <dbReference type="ARBA" id="ARBA00022911"/>
    </source>
</evidence>
<dbReference type="Pfam" id="PF08501">
    <property type="entry name" value="Shikimate_dh_N"/>
    <property type="match status" value="1"/>
</dbReference>
<comment type="caution">
    <text evidence="11">The sequence shown here is derived from an EMBL/GenBank/DDBJ whole genome shotgun (WGS) entry which is preliminary data.</text>
</comment>
<dbReference type="InterPro" id="IPR027417">
    <property type="entry name" value="P-loop_NTPase"/>
</dbReference>
<dbReference type="GO" id="GO:0004764">
    <property type="term" value="F:shikimate 3-dehydrogenase (NADP+) activity"/>
    <property type="evidence" value="ECO:0007669"/>
    <property type="project" value="InterPro"/>
</dbReference>
<evidence type="ECO:0000259" key="9">
    <source>
        <dbReference type="Pfam" id="PF08501"/>
    </source>
</evidence>
<dbReference type="GO" id="GO:0003866">
    <property type="term" value="F:3-phosphoshikimate 1-carboxyvinyltransferase activity"/>
    <property type="evidence" value="ECO:0007669"/>
    <property type="project" value="TreeGrafter"/>
</dbReference>
<dbReference type="InterPro" id="IPR046346">
    <property type="entry name" value="Aminoacid_DH-like_N_sf"/>
</dbReference>
<evidence type="ECO:0000256" key="5">
    <source>
        <dbReference type="ARBA" id="ARBA00023015"/>
    </source>
</evidence>
<reference evidence="11" key="1">
    <citation type="journal article" date="2023" name="Mol. Phylogenet. Evol.">
        <title>Genome-scale phylogeny and comparative genomics of the fungal order Sordariales.</title>
        <authorList>
            <person name="Hensen N."/>
            <person name="Bonometti L."/>
            <person name="Westerberg I."/>
            <person name="Brannstrom I.O."/>
            <person name="Guillou S."/>
            <person name="Cros-Aarteil S."/>
            <person name="Calhoun S."/>
            <person name="Haridas S."/>
            <person name="Kuo A."/>
            <person name="Mondo S."/>
            <person name="Pangilinan J."/>
            <person name="Riley R."/>
            <person name="LaButti K."/>
            <person name="Andreopoulos B."/>
            <person name="Lipzen A."/>
            <person name="Chen C."/>
            <person name="Yan M."/>
            <person name="Daum C."/>
            <person name="Ng V."/>
            <person name="Clum A."/>
            <person name="Steindorff A."/>
            <person name="Ohm R.A."/>
            <person name="Martin F."/>
            <person name="Silar P."/>
            <person name="Natvig D.O."/>
            <person name="Lalanne C."/>
            <person name="Gautier V."/>
            <person name="Ament-Velasquez S.L."/>
            <person name="Kruys A."/>
            <person name="Hutchinson M.I."/>
            <person name="Powell A.J."/>
            <person name="Barry K."/>
            <person name="Miller A.N."/>
            <person name="Grigoriev I.V."/>
            <person name="Debuchy R."/>
            <person name="Gladieux P."/>
            <person name="Hiltunen Thoren M."/>
            <person name="Johannesson H."/>
        </authorList>
    </citation>
    <scope>NUCLEOTIDE SEQUENCE</scope>
    <source>
        <strain evidence="11">FGSC 1904</strain>
    </source>
</reference>
<dbReference type="InterPro" id="IPR013785">
    <property type="entry name" value="Aldolase_TIM"/>
</dbReference>
<keyword evidence="12" id="KW-1185">Reference proteome</keyword>
<keyword evidence="6" id="KW-0804">Transcription</keyword>
<keyword evidence="5" id="KW-0805">Transcription regulation</keyword>
<dbReference type="CDD" id="cd00502">
    <property type="entry name" value="DHQase_I"/>
    <property type="match status" value="1"/>
</dbReference>
<evidence type="ECO:0000256" key="2">
    <source>
        <dbReference type="ARBA" id="ARBA00009349"/>
    </source>
</evidence>
<dbReference type="InterPro" id="IPR041121">
    <property type="entry name" value="SDH_C"/>
</dbReference>
<comment type="similarity">
    <text evidence="2">In the N-terminal section; belongs to the shikimate kinase family.</text>
</comment>
<evidence type="ECO:0000256" key="3">
    <source>
        <dbReference type="ARBA" id="ARBA00022491"/>
    </source>
</evidence>
<proteinExistence type="inferred from homology"/>
<comment type="similarity">
    <text evidence="1">In the 2nd section; belongs to the type-I 3-dehydroquinase family.</text>
</comment>
<dbReference type="FunFam" id="3.40.50.720:FF:000386">
    <property type="entry name" value="Quinate repressor protein"/>
    <property type="match status" value="1"/>
</dbReference>
<evidence type="ECO:0000256" key="1">
    <source>
        <dbReference type="ARBA" id="ARBA00006477"/>
    </source>
</evidence>
<reference evidence="11" key="2">
    <citation type="submission" date="2023-07" db="EMBL/GenBank/DDBJ databases">
        <authorList>
            <consortium name="Lawrence Berkeley National Laboratory"/>
            <person name="Haridas S."/>
            <person name="Hensen N."/>
            <person name="Bonometti L."/>
            <person name="Westerberg I."/>
            <person name="Brannstrom I.O."/>
            <person name="Guillou S."/>
            <person name="Cros-Aarteil S."/>
            <person name="Calhoun S."/>
            <person name="Kuo A."/>
            <person name="Mondo S."/>
            <person name="Pangilinan J."/>
            <person name="Riley R."/>
            <person name="LaButti K."/>
            <person name="Andreopoulos B."/>
            <person name="Lipzen A."/>
            <person name="Chen C."/>
            <person name="Yanf M."/>
            <person name="Daum C."/>
            <person name="Ng V."/>
            <person name="Clum A."/>
            <person name="Steindorff A."/>
            <person name="Ohm R."/>
            <person name="Martin F."/>
            <person name="Silar P."/>
            <person name="Natvig D."/>
            <person name="Lalanne C."/>
            <person name="Gautier V."/>
            <person name="Ament-velasquez S.L."/>
            <person name="Kruys A."/>
            <person name="Hutchinson M.I."/>
            <person name="Powell A.J."/>
            <person name="Barry K."/>
            <person name="Miller A.N."/>
            <person name="Grigoriev I.V."/>
            <person name="Debuchy R."/>
            <person name="Gladieux P."/>
            <person name="Thoren M.H."/>
            <person name="Johannesson H."/>
        </authorList>
    </citation>
    <scope>NUCLEOTIDE SEQUENCE</scope>
    <source>
        <strain evidence="11">FGSC 1904</strain>
    </source>
</reference>
<dbReference type="Gene3D" id="3.20.20.70">
    <property type="entry name" value="Aldolase class I"/>
    <property type="match status" value="1"/>
</dbReference>
<evidence type="ECO:0000259" key="10">
    <source>
        <dbReference type="Pfam" id="PF18317"/>
    </source>
</evidence>
<evidence type="ECO:0000313" key="12">
    <source>
        <dbReference type="Proteomes" id="UP001281003"/>
    </source>
</evidence>
<gene>
    <name evidence="11" type="ORF">B0T20DRAFT_81155</name>
</gene>
<dbReference type="Gene3D" id="3.40.50.300">
    <property type="entry name" value="P-loop containing nucleotide triphosphate hydrolases"/>
    <property type="match status" value="1"/>
</dbReference>
<dbReference type="Proteomes" id="UP001281003">
    <property type="component" value="Unassembled WGS sequence"/>
</dbReference>
<dbReference type="Gene3D" id="3.40.50.10860">
    <property type="entry name" value="Leucine Dehydrogenase, chain A, domain 1"/>
    <property type="match status" value="1"/>
</dbReference>
<dbReference type="Gene3D" id="3.40.50.720">
    <property type="entry name" value="NAD(P)-binding Rossmann-like Domain"/>
    <property type="match status" value="1"/>
</dbReference>
<feature type="region of interest" description="Disordered" evidence="7">
    <location>
        <begin position="1"/>
        <end position="21"/>
    </location>
</feature>
<dbReference type="AlphaFoldDB" id="A0AAE0P184"/>
<dbReference type="PANTHER" id="PTHR21090">
    <property type="entry name" value="AROM/DEHYDROQUINATE SYNTHASE"/>
    <property type="match status" value="1"/>
</dbReference>
<dbReference type="SUPFAM" id="SSF51735">
    <property type="entry name" value="NAD(P)-binding Rossmann-fold domains"/>
    <property type="match status" value="1"/>
</dbReference>
<dbReference type="FunFam" id="3.40.50.10860:FF:000019">
    <property type="entry name" value="Quinate pathway repressor protein QutR"/>
    <property type="match status" value="1"/>
</dbReference>
<accession>A0AAE0P184</accession>
<evidence type="ECO:0000256" key="7">
    <source>
        <dbReference type="SAM" id="MobiDB-lite"/>
    </source>
</evidence>
<evidence type="ECO:0000313" key="11">
    <source>
        <dbReference type="EMBL" id="KAK3391518.1"/>
    </source>
</evidence>
<dbReference type="Pfam" id="PF01487">
    <property type="entry name" value="DHquinase_I"/>
    <property type="match status" value="1"/>
</dbReference>
<sequence>MNTQFPTRHVGNIAPHEPLPLPPISSSVTAGMKRSFATMAMLCANDSDTGNRDDANARRTLPPPRPLSESPNTSANSRVGSWSAPNSPPHGALPPHHPLKTSFDPDASIVIAGIRGAGKSTLAIMASTAMKRKIVDLESEFNHLTGLSSSAYKKRYGPAEYGRRQISILQNILNLHKTLAILVCSWLERGVQARLQDFGLSNPVIYVLRDAKAIQAHLKGYDKSKVEALLDATSAVLRRCTRFEFFNVSEESLDTHSASTSPPAVPDQRHTAPYLTLKRAERHFLKFLSLILPKGTIPFVESAFPLASVPVEQRRFTYALALPISTFLDKGVDIQELDAGVDAIEIIVDDLSTGEYGTTSPMGLAPRRASEISRVVGEIRRDTVIPIVLHVVFPERALYEESLLALYMAYLSHALRLAPDYVAVDLSLDSGLLRQLTAVKGITKVIGDMQLAQVNSPSWGDTSWLQTYQKAQNVGCDLVRMTRPASSSRDNTDIRQIQTAVDAAAGPRLPLIAYNTGRLGRTSMCFNEILTPVIPEPFRGCLGPQVYTQPPLTALEATQALYSAFVHDPMKLYVFGANVGYSLSPAMHNAALKACGIPHHYTPLSTTNIGTLREVISDPQFAGASVGLPFKVEIISLTHSLSRHAKAIGAVNTLIPVRQLTVDGGIPDEVSMFNNISQAGPVKALYGENTDWIGIRACLRRGLSPANAVRSTSTGLVIGAGGMARAAVYAMLQLGVKKILIFNRTFPNARKLVSHFENLLARDALPLLSTGPRSHDNTRFHIIRTRDEPLPEDFKNPTMIVSCIPTHTVDNTPDPEFTVPLHWLDNPTGGIVLELDYKCLTSPLLEQTRREAHRGWVAMDGLDLLPEQGFAQFELFTGRRAPRRLMRREVLRAYPDDQEQSHNAQLQPRLNRIASQIS</sequence>
<dbReference type="InterPro" id="IPR031322">
    <property type="entry name" value="Shikimate/glucono_kinase"/>
</dbReference>
<keyword evidence="4" id="KW-0672">Quinate metabolism</keyword>
<dbReference type="SUPFAM" id="SSF52540">
    <property type="entry name" value="P-loop containing nucleoside triphosphate hydrolases"/>
    <property type="match status" value="1"/>
</dbReference>
<name>A0AAE0P184_SORBR</name>
<feature type="domain" description="SDH C-terminal" evidence="10">
    <location>
        <begin position="861"/>
        <end position="891"/>
    </location>
</feature>
<dbReference type="SUPFAM" id="SSF51569">
    <property type="entry name" value="Aldolase"/>
    <property type="match status" value="1"/>
</dbReference>
<dbReference type="Pfam" id="PF01488">
    <property type="entry name" value="Shikimate_DH"/>
    <property type="match status" value="1"/>
</dbReference>
<dbReference type="InterPro" id="IPR001381">
    <property type="entry name" value="DHquinase_I"/>
</dbReference>
<dbReference type="CDD" id="cd01065">
    <property type="entry name" value="NAD_bind_Shikimate_DH"/>
    <property type="match status" value="1"/>
</dbReference>
<dbReference type="Pfam" id="PF01202">
    <property type="entry name" value="SKI"/>
    <property type="match status" value="1"/>
</dbReference>
<feature type="domain" description="Quinate/shikimate 5-dehydrogenase/glutamyl-tRNA reductase" evidence="8">
    <location>
        <begin position="713"/>
        <end position="758"/>
    </location>
</feature>
<keyword evidence="3" id="KW-0678">Repressor</keyword>
<protein>
    <submittedName>
        <fullName evidence="11">Quinate repressor protein</fullName>
    </submittedName>
</protein>
<dbReference type="InterPro" id="IPR006151">
    <property type="entry name" value="Shikm_DH/Glu-tRNA_Rdtase"/>
</dbReference>
<evidence type="ECO:0000259" key="8">
    <source>
        <dbReference type="Pfam" id="PF01488"/>
    </source>
</evidence>
<dbReference type="SUPFAM" id="SSF53223">
    <property type="entry name" value="Aminoacid dehydrogenase-like, N-terminal domain"/>
    <property type="match status" value="1"/>
</dbReference>
<dbReference type="Pfam" id="PF18317">
    <property type="entry name" value="SDH_C"/>
    <property type="match status" value="1"/>
</dbReference>